<feature type="compositionally biased region" description="Basic and acidic residues" evidence="1">
    <location>
        <begin position="295"/>
        <end position="326"/>
    </location>
</feature>
<feature type="compositionally biased region" description="Polar residues" evidence="1">
    <location>
        <begin position="216"/>
        <end position="227"/>
    </location>
</feature>
<dbReference type="EMBL" id="QXJK01000002">
    <property type="protein sequence ID" value="RIX36283.1"/>
    <property type="molecule type" value="Genomic_DNA"/>
</dbReference>
<dbReference type="Proteomes" id="UP000285278">
    <property type="component" value="Unassembled WGS sequence"/>
</dbReference>
<evidence type="ECO:0000313" key="3">
    <source>
        <dbReference type="Proteomes" id="UP000285278"/>
    </source>
</evidence>
<feature type="compositionally biased region" description="Basic and acidic residues" evidence="1">
    <location>
        <begin position="172"/>
        <end position="184"/>
    </location>
</feature>
<protein>
    <submittedName>
        <fullName evidence="2">MnhE protein</fullName>
    </submittedName>
</protein>
<evidence type="ECO:0000313" key="2">
    <source>
        <dbReference type="EMBL" id="RIX36283.1"/>
    </source>
</evidence>
<evidence type="ECO:0000256" key="1">
    <source>
        <dbReference type="SAM" id="MobiDB-lite"/>
    </source>
</evidence>
<reference evidence="2 3" key="1">
    <citation type="submission" date="2018-09" db="EMBL/GenBank/DDBJ databases">
        <title>Optimization and identification of Corynebacterium falsenii FN1-14 from fish paste.</title>
        <authorList>
            <person name="Daroonpunt R."/>
            <person name="Tanasupawat S."/>
        </authorList>
    </citation>
    <scope>NUCLEOTIDE SEQUENCE [LARGE SCALE GENOMIC DNA]</scope>
    <source>
        <strain evidence="2 3">FN1-14</strain>
    </source>
</reference>
<name>A0A418Q9P4_9CORY</name>
<feature type="compositionally biased region" description="Basic and acidic residues" evidence="1">
    <location>
        <begin position="228"/>
        <end position="246"/>
    </location>
</feature>
<accession>A0A418Q9P4</accession>
<organism evidence="2 3">
    <name type="scientific">Corynebacterium falsenii</name>
    <dbReference type="NCBI Taxonomy" id="108486"/>
    <lineage>
        <taxon>Bacteria</taxon>
        <taxon>Bacillati</taxon>
        <taxon>Actinomycetota</taxon>
        <taxon>Actinomycetes</taxon>
        <taxon>Mycobacteriales</taxon>
        <taxon>Corynebacteriaceae</taxon>
        <taxon>Corynebacterium</taxon>
    </lineage>
</organism>
<feature type="region of interest" description="Disordered" evidence="1">
    <location>
        <begin position="201"/>
        <end position="340"/>
    </location>
</feature>
<dbReference type="RefSeq" id="WP_025403754.1">
    <property type="nucleotide sequence ID" value="NZ_CBCRUA010000002.1"/>
</dbReference>
<proteinExistence type="predicted"/>
<dbReference type="GO" id="GO:0016020">
    <property type="term" value="C:membrane"/>
    <property type="evidence" value="ECO:0007669"/>
    <property type="project" value="InterPro"/>
</dbReference>
<dbReference type="OrthoDB" id="4410626at2"/>
<keyword evidence="3" id="KW-1185">Reference proteome</keyword>
<feature type="region of interest" description="Disordered" evidence="1">
    <location>
        <begin position="155"/>
        <end position="184"/>
    </location>
</feature>
<gene>
    <name evidence="2" type="ORF">D3M95_03215</name>
</gene>
<feature type="compositionally biased region" description="Basic and acidic residues" evidence="1">
    <location>
        <begin position="272"/>
        <end position="281"/>
    </location>
</feature>
<dbReference type="GO" id="GO:0008324">
    <property type="term" value="F:monoatomic cation transmembrane transporter activity"/>
    <property type="evidence" value="ECO:0007669"/>
    <property type="project" value="InterPro"/>
</dbReference>
<dbReference type="Pfam" id="PF01899">
    <property type="entry name" value="MNHE"/>
    <property type="match status" value="1"/>
</dbReference>
<dbReference type="AlphaFoldDB" id="A0A418Q9P4"/>
<dbReference type="STRING" id="1451189.CFAL_11135"/>
<sequence>MSLFRTIGHCIAYPVWLTGQVIKESVVMAVDTLGTGRHIAPVVIYYPLRVTKERDIAAFMASITMTPGTLALGVTGPKEVDYDAAAGKRSSKDAFAVARSEYGTHGLTHVQRFLAVHAMYGSEPEELLADLAHMEEKLAPSVRGKKLNFKVENLVERGRPGPRGFRGSRGGRASDETVFDVEKVDPTPHASAFVSAIMAMDDDDDDSSGSSSSSDATTGTRLGQSKGDQPEKNKGRFGKKMAERRDARKQRKAANAKPDVDSHSGDNLGASRPDREGRTKPGETLYDPLYPNNRPKGDHDVDGSERWKNPPKSWAEEEKAARERERAKKKKAEQKKRQEN</sequence>
<dbReference type="InterPro" id="IPR002758">
    <property type="entry name" value="Cation_antiport_E"/>
</dbReference>
<comment type="caution">
    <text evidence="2">The sequence shown here is derived from an EMBL/GenBank/DDBJ whole genome shotgun (WGS) entry which is preliminary data.</text>
</comment>